<dbReference type="CDD" id="cd22231">
    <property type="entry name" value="RHH_NikR_HicB-like"/>
    <property type="match status" value="1"/>
</dbReference>
<dbReference type="InterPro" id="IPR010985">
    <property type="entry name" value="Ribbon_hlx_hlx"/>
</dbReference>
<reference evidence="1" key="1">
    <citation type="journal article" date="2014" name="Front. Microbiol.">
        <title>High frequency of phylogenetically diverse reductive dehalogenase-homologous genes in deep subseafloor sedimentary metagenomes.</title>
        <authorList>
            <person name="Kawai M."/>
            <person name="Futagami T."/>
            <person name="Toyoda A."/>
            <person name="Takaki Y."/>
            <person name="Nishi S."/>
            <person name="Hori S."/>
            <person name="Arai W."/>
            <person name="Tsubouchi T."/>
            <person name="Morono Y."/>
            <person name="Uchiyama I."/>
            <person name="Ito T."/>
            <person name="Fujiyama A."/>
            <person name="Inagaki F."/>
            <person name="Takami H."/>
        </authorList>
    </citation>
    <scope>NUCLEOTIDE SEQUENCE</scope>
    <source>
        <strain evidence="1">Expedition CK06-06</strain>
    </source>
</reference>
<accession>X1FHG6</accession>
<protein>
    <submittedName>
        <fullName evidence="1">Uncharacterized protein</fullName>
    </submittedName>
</protein>
<dbReference type="SUPFAM" id="SSF47598">
    <property type="entry name" value="Ribbon-helix-helix"/>
    <property type="match status" value="1"/>
</dbReference>
<sequence length="141" mass="16363">MPIISFSINESLKQFINKLVSKNQYENKSKLIRDALLRLMSDIEVSNLESRGESYGETIPTTKKIVGNMIIVTPHDPNIQRKLNKIESKYNEQIVNKNQHFQGENLIIFIIFEGTVHDFQNIVVDVNGIKEIKNFRYLIIN</sequence>
<organism evidence="1">
    <name type="scientific">marine sediment metagenome</name>
    <dbReference type="NCBI Taxonomy" id="412755"/>
    <lineage>
        <taxon>unclassified sequences</taxon>
        <taxon>metagenomes</taxon>
        <taxon>ecological metagenomes</taxon>
    </lineage>
</organism>
<gene>
    <name evidence="1" type="ORF">S03H2_03026</name>
</gene>
<proteinExistence type="predicted"/>
<comment type="caution">
    <text evidence="1">The sequence shown here is derived from an EMBL/GenBank/DDBJ whole genome shotgun (WGS) entry which is preliminary data.</text>
</comment>
<dbReference type="GO" id="GO:0006355">
    <property type="term" value="P:regulation of DNA-templated transcription"/>
    <property type="evidence" value="ECO:0007669"/>
    <property type="project" value="InterPro"/>
</dbReference>
<dbReference type="EMBL" id="BARU01001075">
    <property type="protein sequence ID" value="GAH28839.1"/>
    <property type="molecule type" value="Genomic_DNA"/>
</dbReference>
<dbReference type="Gene3D" id="3.30.70.1150">
    <property type="entry name" value="ACT-like. Chain A, domain 2"/>
    <property type="match status" value="1"/>
</dbReference>
<name>X1FHG6_9ZZZZ</name>
<dbReference type="AlphaFoldDB" id="X1FHG6"/>
<dbReference type="InterPro" id="IPR027271">
    <property type="entry name" value="Acetolactate_synth/TF_NikR_C"/>
</dbReference>
<evidence type="ECO:0000313" key="1">
    <source>
        <dbReference type="EMBL" id="GAH28839.1"/>
    </source>
</evidence>